<protein>
    <submittedName>
        <fullName evidence="1">Uncharacterized protein</fullName>
    </submittedName>
</protein>
<accession>A0A4Y2K9E7</accession>
<dbReference type="AlphaFoldDB" id="A0A4Y2K9E7"/>
<keyword evidence="2" id="KW-1185">Reference proteome</keyword>
<name>A0A4Y2K9E7_ARAVE</name>
<gene>
    <name evidence="1" type="ORF">AVEN_113422_1</name>
</gene>
<dbReference type="EMBL" id="BGPR01004313">
    <property type="protein sequence ID" value="GBM98325.1"/>
    <property type="molecule type" value="Genomic_DNA"/>
</dbReference>
<dbReference type="Proteomes" id="UP000499080">
    <property type="component" value="Unassembled WGS sequence"/>
</dbReference>
<sequence>MGRYLSRYLPLQTAVPHRHFIGGMQLIIKIGNVLFVSPRP</sequence>
<comment type="caution">
    <text evidence="1">The sequence shown here is derived from an EMBL/GenBank/DDBJ whole genome shotgun (WGS) entry which is preliminary data.</text>
</comment>
<reference evidence="1 2" key="1">
    <citation type="journal article" date="2019" name="Sci. Rep.">
        <title>Orb-weaving spider Araneus ventricosus genome elucidates the spidroin gene catalogue.</title>
        <authorList>
            <person name="Kono N."/>
            <person name="Nakamura H."/>
            <person name="Ohtoshi R."/>
            <person name="Moran D.A.P."/>
            <person name="Shinohara A."/>
            <person name="Yoshida Y."/>
            <person name="Fujiwara M."/>
            <person name="Mori M."/>
            <person name="Tomita M."/>
            <person name="Arakawa K."/>
        </authorList>
    </citation>
    <scope>NUCLEOTIDE SEQUENCE [LARGE SCALE GENOMIC DNA]</scope>
</reference>
<evidence type="ECO:0000313" key="1">
    <source>
        <dbReference type="EMBL" id="GBM98325.1"/>
    </source>
</evidence>
<evidence type="ECO:0000313" key="2">
    <source>
        <dbReference type="Proteomes" id="UP000499080"/>
    </source>
</evidence>
<feature type="non-terminal residue" evidence="1">
    <location>
        <position position="40"/>
    </location>
</feature>
<organism evidence="1 2">
    <name type="scientific">Araneus ventricosus</name>
    <name type="common">Orbweaver spider</name>
    <name type="synonym">Epeira ventricosa</name>
    <dbReference type="NCBI Taxonomy" id="182803"/>
    <lineage>
        <taxon>Eukaryota</taxon>
        <taxon>Metazoa</taxon>
        <taxon>Ecdysozoa</taxon>
        <taxon>Arthropoda</taxon>
        <taxon>Chelicerata</taxon>
        <taxon>Arachnida</taxon>
        <taxon>Araneae</taxon>
        <taxon>Araneomorphae</taxon>
        <taxon>Entelegynae</taxon>
        <taxon>Araneoidea</taxon>
        <taxon>Araneidae</taxon>
        <taxon>Araneus</taxon>
    </lineage>
</organism>
<proteinExistence type="predicted"/>